<evidence type="ECO:0000259" key="2">
    <source>
        <dbReference type="Pfam" id="PF20153"/>
    </source>
</evidence>
<comment type="caution">
    <text evidence="3">The sequence shown here is derived from an EMBL/GenBank/DDBJ whole genome shotgun (WGS) entry which is preliminary data.</text>
</comment>
<accession>A0A9P6HAZ3</accession>
<keyword evidence="1" id="KW-0812">Transmembrane</keyword>
<evidence type="ECO:0000313" key="4">
    <source>
        <dbReference type="Proteomes" id="UP000736335"/>
    </source>
</evidence>
<evidence type="ECO:0000313" key="3">
    <source>
        <dbReference type="EMBL" id="KAF9782855.1"/>
    </source>
</evidence>
<dbReference type="OrthoDB" id="3247591at2759"/>
<feature type="transmembrane region" description="Helical" evidence="1">
    <location>
        <begin position="38"/>
        <end position="58"/>
    </location>
</feature>
<feature type="domain" description="DUF6535" evidence="2">
    <location>
        <begin position="8"/>
        <end position="59"/>
    </location>
</feature>
<sequence>MDPVKRASTWGSIVDRGRERQVKFVGLRKWGLHFIMELLPVLQLTFLLLGIGFIVYLWSIDISAAEVILVVTCFGCAFYACIAVAATIRSDCPFQTPLSILLPKILPWMKQSLAHARVWLSQWFTAVLLRIEPVEGHIYLVAPIASLCKTFGACLRQELFHEAFEPRVL</sequence>
<reference evidence="3" key="2">
    <citation type="submission" date="2020-11" db="EMBL/GenBank/DDBJ databases">
        <authorList>
            <consortium name="DOE Joint Genome Institute"/>
            <person name="Kuo A."/>
            <person name="Miyauchi S."/>
            <person name="Kiss E."/>
            <person name="Drula E."/>
            <person name="Kohler A."/>
            <person name="Sanchez-Garcia M."/>
            <person name="Andreopoulos B."/>
            <person name="Barry K.W."/>
            <person name="Bonito G."/>
            <person name="Buee M."/>
            <person name="Carver A."/>
            <person name="Chen C."/>
            <person name="Cichocki N."/>
            <person name="Clum A."/>
            <person name="Culley D."/>
            <person name="Crous P.W."/>
            <person name="Fauchery L."/>
            <person name="Girlanda M."/>
            <person name="Hayes R."/>
            <person name="Keri Z."/>
            <person name="Labutti K."/>
            <person name="Lipzen A."/>
            <person name="Lombard V."/>
            <person name="Magnuson J."/>
            <person name="Maillard F."/>
            <person name="Morin E."/>
            <person name="Murat C."/>
            <person name="Nolan M."/>
            <person name="Ohm R."/>
            <person name="Pangilinan J."/>
            <person name="Pereira M."/>
            <person name="Perotto S."/>
            <person name="Peter M."/>
            <person name="Riley R."/>
            <person name="Sitrit Y."/>
            <person name="Stielow B."/>
            <person name="Szollosi G."/>
            <person name="Zifcakova L."/>
            <person name="Stursova M."/>
            <person name="Spatafora J.W."/>
            <person name="Tedersoo L."/>
            <person name="Vaario L.-M."/>
            <person name="Yamada A."/>
            <person name="Yan M."/>
            <person name="Wang P."/>
            <person name="Xu J."/>
            <person name="Bruns T."/>
            <person name="Baldrian P."/>
            <person name="Vilgalys R."/>
            <person name="Henrissat B."/>
            <person name="Grigoriev I.V."/>
            <person name="Hibbett D."/>
            <person name="Nagy L.G."/>
            <person name="Martin F.M."/>
        </authorList>
    </citation>
    <scope>NUCLEOTIDE SEQUENCE</scope>
    <source>
        <strain evidence="3">UH-Tt-Lm1</strain>
    </source>
</reference>
<dbReference type="AlphaFoldDB" id="A0A9P6HAZ3"/>
<protein>
    <recommendedName>
        <fullName evidence="2">DUF6535 domain-containing protein</fullName>
    </recommendedName>
</protein>
<feature type="transmembrane region" description="Helical" evidence="1">
    <location>
        <begin position="64"/>
        <end position="88"/>
    </location>
</feature>
<organism evidence="3 4">
    <name type="scientific">Thelephora terrestris</name>
    <dbReference type="NCBI Taxonomy" id="56493"/>
    <lineage>
        <taxon>Eukaryota</taxon>
        <taxon>Fungi</taxon>
        <taxon>Dikarya</taxon>
        <taxon>Basidiomycota</taxon>
        <taxon>Agaricomycotina</taxon>
        <taxon>Agaricomycetes</taxon>
        <taxon>Thelephorales</taxon>
        <taxon>Thelephoraceae</taxon>
        <taxon>Thelephora</taxon>
    </lineage>
</organism>
<dbReference type="InterPro" id="IPR045338">
    <property type="entry name" value="DUF6535"/>
</dbReference>
<evidence type="ECO:0000256" key="1">
    <source>
        <dbReference type="SAM" id="Phobius"/>
    </source>
</evidence>
<proteinExistence type="predicted"/>
<keyword evidence="1" id="KW-1133">Transmembrane helix</keyword>
<dbReference type="EMBL" id="WIUZ02000011">
    <property type="protein sequence ID" value="KAF9782855.1"/>
    <property type="molecule type" value="Genomic_DNA"/>
</dbReference>
<reference evidence="3" key="1">
    <citation type="journal article" date="2020" name="Nat. Commun.">
        <title>Large-scale genome sequencing of mycorrhizal fungi provides insights into the early evolution of symbiotic traits.</title>
        <authorList>
            <person name="Miyauchi S."/>
            <person name="Kiss E."/>
            <person name="Kuo A."/>
            <person name="Drula E."/>
            <person name="Kohler A."/>
            <person name="Sanchez-Garcia M."/>
            <person name="Morin E."/>
            <person name="Andreopoulos B."/>
            <person name="Barry K.W."/>
            <person name="Bonito G."/>
            <person name="Buee M."/>
            <person name="Carver A."/>
            <person name="Chen C."/>
            <person name="Cichocki N."/>
            <person name="Clum A."/>
            <person name="Culley D."/>
            <person name="Crous P.W."/>
            <person name="Fauchery L."/>
            <person name="Girlanda M."/>
            <person name="Hayes R.D."/>
            <person name="Keri Z."/>
            <person name="LaButti K."/>
            <person name="Lipzen A."/>
            <person name="Lombard V."/>
            <person name="Magnuson J."/>
            <person name="Maillard F."/>
            <person name="Murat C."/>
            <person name="Nolan M."/>
            <person name="Ohm R.A."/>
            <person name="Pangilinan J."/>
            <person name="Pereira M.F."/>
            <person name="Perotto S."/>
            <person name="Peter M."/>
            <person name="Pfister S."/>
            <person name="Riley R."/>
            <person name="Sitrit Y."/>
            <person name="Stielow J.B."/>
            <person name="Szollosi G."/>
            <person name="Zifcakova L."/>
            <person name="Stursova M."/>
            <person name="Spatafora J.W."/>
            <person name="Tedersoo L."/>
            <person name="Vaario L.M."/>
            <person name="Yamada A."/>
            <person name="Yan M."/>
            <person name="Wang P."/>
            <person name="Xu J."/>
            <person name="Bruns T."/>
            <person name="Baldrian P."/>
            <person name="Vilgalys R."/>
            <person name="Dunand C."/>
            <person name="Henrissat B."/>
            <person name="Grigoriev I.V."/>
            <person name="Hibbett D."/>
            <person name="Nagy L.G."/>
            <person name="Martin F.M."/>
        </authorList>
    </citation>
    <scope>NUCLEOTIDE SEQUENCE</scope>
    <source>
        <strain evidence="3">UH-Tt-Lm1</strain>
    </source>
</reference>
<dbReference type="Proteomes" id="UP000736335">
    <property type="component" value="Unassembled WGS sequence"/>
</dbReference>
<keyword evidence="1" id="KW-0472">Membrane</keyword>
<gene>
    <name evidence="3" type="ORF">BJ322DRAFT_178920</name>
</gene>
<dbReference type="Pfam" id="PF20153">
    <property type="entry name" value="DUF6535"/>
    <property type="match status" value="1"/>
</dbReference>
<keyword evidence="4" id="KW-1185">Reference proteome</keyword>
<name>A0A9P6HAZ3_9AGAM</name>